<evidence type="ECO:0000259" key="9">
    <source>
        <dbReference type="PROSITE" id="PS50016"/>
    </source>
</evidence>
<dbReference type="InterPro" id="IPR019787">
    <property type="entry name" value="Znf_PHD-finger"/>
</dbReference>
<dbReference type="GO" id="GO:0008270">
    <property type="term" value="F:zinc ion binding"/>
    <property type="evidence" value="ECO:0007669"/>
    <property type="project" value="UniProtKB-KW"/>
</dbReference>
<dbReference type="InterPro" id="IPR011004">
    <property type="entry name" value="Trimer_LpxA-like_sf"/>
</dbReference>
<dbReference type="SUPFAM" id="SSF51161">
    <property type="entry name" value="Trimeric LpxA-like enzymes"/>
    <property type="match status" value="1"/>
</dbReference>
<dbReference type="Proteomes" id="UP001333110">
    <property type="component" value="Unassembled WGS sequence"/>
</dbReference>
<feature type="signal peptide" evidence="8">
    <location>
        <begin position="1"/>
        <end position="15"/>
    </location>
</feature>
<comment type="caution">
    <text evidence="11">The sequence shown here is derived from an EMBL/GenBank/DDBJ whole genome shotgun (WGS) entry which is preliminary data.</text>
</comment>
<feature type="domain" description="PHD-type" evidence="9">
    <location>
        <begin position="63"/>
        <end position="117"/>
    </location>
</feature>
<dbReference type="PROSITE" id="PS51542">
    <property type="entry name" value="FYRN"/>
    <property type="match status" value="1"/>
</dbReference>
<evidence type="ECO:0000256" key="7">
    <source>
        <dbReference type="SAM" id="MobiDB-lite"/>
    </source>
</evidence>
<dbReference type="InterPro" id="IPR019786">
    <property type="entry name" value="Zinc_finger_PHD-type_CS"/>
</dbReference>
<feature type="compositionally biased region" description="Low complexity" evidence="7">
    <location>
        <begin position="535"/>
        <end position="544"/>
    </location>
</feature>
<evidence type="ECO:0000256" key="3">
    <source>
        <dbReference type="ARBA" id="ARBA00022833"/>
    </source>
</evidence>
<evidence type="ECO:0000256" key="2">
    <source>
        <dbReference type="ARBA" id="ARBA00022771"/>
    </source>
</evidence>
<evidence type="ECO:0000256" key="8">
    <source>
        <dbReference type="SAM" id="SignalP"/>
    </source>
</evidence>
<feature type="compositionally biased region" description="Low complexity" evidence="7">
    <location>
        <begin position="221"/>
        <end position="247"/>
    </location>
</feature>
<dbReference type="InterPro" id="IPR013083">
    <property type="entry name" value="Znf_RING/FYVE/PHD"/>
</dbReference>
<keyword evidence="3" id="KW-0862">Zinc</keyword>
<dbReference type="Pfam" id="PF00628">
    <property type="entry name" value="PHD"/>
    <property type="match status" value="1"/>
</dbReference>
<name>A0AAN7RR20_MYCAM</name>
<dbReference type="InterPro" id="IPR011011">
    <property type="entry name" value="Znf_FYVE_PHD"/>
</dbReference>
<dbReference type="PROSITE" id="PS50016">
    <property type="entry name" value="ZF_PHD_2"/>
    <property type="match status" value="2"/>
</dbReference>
<dbReference type="PROSITE" id="PS51805">
    <property type="entry name" value="EPHD"/>
    <property type="match status" value="1"/>
</dbReference>
<keyword evidence="2 6" id="KW-0863">Zinc-finger</keyword>
<dbReference type="SMART" id="SM00249">
    <property type="entry name" value="PHD"/>
    <property type="match status" value="3"/>
</dbReference>
<keyword evidence="5" id="KW-0804">Transcription</keyword>
<keyword evidence="1" id="KW-0479">Metal-binding</keyword>
<dbReference type="PANTHER" id="PTHR45838:SF3">
    <property type="entry name" value="HISTONE-LYSINE N-METHYLTRANSFERASE 2B"/>
    <property type="match status" value="1"/>
</dbReference>
<dbReference type="Pfam" id="PF05964">
    <property type="entry name" value="FYRN"/>
    <property type="match status" value="1"/>
</dbReference>
<feature type="domain" description="PHD-type" evidence="9">
    <location>
        <begin position="15"/>
        <end position="66"/>
    </location>
</feature>
<dbReference type="InterPro" id="IPR003888">
    <property type="entry name" value="FYrich_N"/>
</dbReference>
<feature type="compositionally biased region" description="Pro residues" evidence="7">
    <location>
        <begin position="521"/>
        <end position="534"/>
    </location>
</feature>
<evidence type="ECO:0000256" key="5">
    <source>
        <dbReference type="ARBA" id="ARBA00023163"/>
    </source>
</evidence>
<evidence type="ECO:0000259" key="10">
    <source>
        <dbReference type="PROSITE" id="PS51805"/>
    </source>
</evidence>
<evidence type="ECO:0000256" key="1">
    <source>
        <dbReference type="ARBA" id="ARBA00022723"/>
    </source>
</evidence>
<reference evidence="11 12" key="1">
    <citation type="journal article" date="2023" name="J. Hered.">
        <title>Chromosome-level genome of the wood stork (Mycteria americana) provides insight into avian chromosome evolution.</title>
        <authorList>
            <person name="Flamio R. Jr."/>
            <person name="Ramstad K.M."/>
        </authorList>
    </citation>
    <scope>NUCLEOTIDE SEQUENCE [LARGE SCALE GENOMIC DNA]</scope>
    <source>
        <strain evidence="11">JAX WOST 10</strain>
    </source>
</reference>
<dbReference type="GO" id="GO:0042800">
    <property type="term" value="F:histone H3K4 methyltransferase activity"/>
    <property type="evidence" value="ECO:0007669"/>
    <property type="project" value="TreeGrafter"/>
</dbReference>
<dbReference type="GO" id="GO:0045893">
    <property type="term" value="P:positive regulation of DNA-templated transcription"/>
    <property type="evidence" value="ECO:0007669"/>
    <property type="project" value="TreeGrafter"/>
</dbReference>
<dbReference type="Pfam" id="PF13771">
    <property type="entry name" value="zf-HC5HC2H"/>
    <property type="match status" value="1"/>
</dbReference>
<sequence>MGGLSIVSSVPVTAPLVCLLCASKGLHELVLCQVCCQPFHAFCLGAGEGPGPGQAEGWCCRRCKACHACGRRGRAGKPLLECSRCRRCFHPACLGPSAPPRGPRRHGPWLCWGCARCRSCGATPGRGGDPEWVPQDGLCPPCARLGRPAAPRTLRPGCCGGPAGGRPLRLRAGLQRGRGGGAAAGGGRGGPPDDGARELFIQLMVGAFPWFDIRDPKRWRPPGAGAPPQRAAAPRGGEGAEPAVPKAAGGGGADERQCALCLQCGDAPSQEAGRLLYIGQNEWTHVNCALWSAEVFEEGDGTLRNVHAAVARGRQMRCEHCGRPGATVGCCLAACLANYHFMCARRRRAAFQRDKKVFCQRHTRLLDGTELVRDEGFAVLRRVFVDFGGISLKRKFLGGLEPEAVNMMIGSIRIDSLGALTELSECDGRLFPVGYQCWRLYWSTRDARRRCWYRCRILEHHPGPGPEGAPPPRAPRGEPHHRPRPPRQCHPAGPSHPHGGGPRVPPAPAGAEGPVTRRRPPPLSPASPGQPPAPAAAAAVTPEATVTRGTQVGAGVAQRATVNREVIVTQRATVNHEVVVTQRATVNCQVVVTQRATVNREVIVTQRATVNHEVVVTQRATINHEVIVTQRATVNRQVVVTQRATVNRQVVVTQRATINHEVIVTQRATVNRQVVVTQRATVNRQVVVTQRATVNREVIVTQRATVTRGTEATDDPALPPGAVVPLGWPRPGPGRAGRHRAGLGRRAVGCPGATDG</sequence>
<keyword evidence="12" id="KW-1185">Reference proteome</keyword>
<dbReference type="PANTHER" id="PTHR45838">
    <property type="entry name" value="HISTONE-LYSINE-N-METHYLTRANSFERASE 2 KMT2 FAMILY MEMBER"/>
    <property type="match status" value="1"/>
</dbReference>
<proteinExistence type="predicted"/>
<dbReference type="EMBL" id="JAUNZN010000178">
    <property type="protein sequence ID" value="KAK4805188.1"/>
    <property type="molecule type" value="Genomic_DNA"/>
</dbReference>
<evidence type="ECO:0008006" key="13">
    <source>
        <dbReference type="Google" id="ProtNLM"/>
    </source>
</evidence>
<dbReference type="Gene3D" id="3.30.160.360">
    <property type="match status" value="1"/>
</dbReference>
<accession>A0AAN7RR20</accession>
<dbReference type="SUPFAM" id="SSF57903">
    <property type="entry name" value="FYVE/PHD zinc finger"/>
    <property type="match status" value="2"/>
</dbReference>
<dbReference type="SMART" id="SM00541">
    <property type="entry name" value="FYRN"/>
    <property type="match status" value="1"/>
</dbReference>
<dbReference type="FunFam" id="3.30.40.10:FF:001155">
    <property type="entry name" value="Uncharacterized protein"/>
    <property type="match status" value="1"/>
</dbReference>
<keyword evidence="4" id="KW-0805">Transcription regulation</keyword>
<feature type="chain" id="PRO_5042922990" description="[Histone H3]-lysine(4) N-trimethyltransferase" evidence="8">
    <location>
        <begin position="16"/>
        <end position="756"/>
    </location>
</feature>
<evidence type="ECO:0000256" key="6">
    <source>
        <dbReference type="PROSITE-ProRule" id="PRU00146"/>
    </source>
</evidence>
<dbReference type="AlphaFoldDB" id="A0AAN7RR20"/>
<feature type="region of interest" description="Disordered" evidence="7">
    <location>
        <begin position="462"/>
        <end position="544"/>
    </location>
</feature>
<dbReference type="PROSITE" id="PS01359">
    <property type="entry name" value="ZF_PHD_1"/>
    <property type="match status" value="1"/>
</dbReference>
<evidence type="ECO:0000313" key="12">
    <source>
        <dbReference type="Proteomes" id="UP001333110"/>
    </source>
</evidence>
<feature type="region of interest" description="Disordered" evidence="7">
    <location>
        <begin position="216"/>
        <end position="249"/>
    </location>
</feature>
<dbReference type="InterPro" id="IPR001965">
    <property type="entry name" value="Znf_PHD"/>
</dbReference>
<protein>
    <recommendedName>
        <fullName evidence="13">[Histone H3]-lysine(4) N-trimethyltransferase</fullName>
    </recommendedName>
</protein>
<dbReference type="Gene3D" id="2.160.10.10">
    <property type="entry name" value="Hexapeptide repeat proteins"/>
    <property type="match status" value="2"/>
</dbReference>
<gene>
    <name evidence="11" type="ORF">QYF61_009917</name>
</gene>
<feature type="region of interest" description="Disordered" evidence="7">
    <location>
        <begin position="709"/>
        <end position="756"/>
    </location>
</feature>
<dbReference type="Gene3D" id="3.30.40.10">
    <property type="entry name" value="Zinc/RING finger domain, C3HC4 (zinc finger)"/>
    <property type="match status" value="2"/>
</dbReference>
<organism evidence="11 12">
    <name type="scientific">Mycteria americana</name>
    <name type="common">Wood stork</name>
    <dbReference type="NCBI Taxonomy" id="33587"/>
    <lineage>
        <taxon>Eukaryota</taxon>
        <taxon>Metazoa</taxon>
        <taxon>Chordata</taxon>
        <taxon>Craniata</taxon>
        <taxon>Vertebrata</taxon>
        <taxon>Euteleostomi</taxon>
        <taxon>Archelosauria</taxon>
        <taxon>Archosauria</taxon>
        <taxon>Dinosauria</taxon>
        <taxon>Saurischia</taxon>
        <taxon>Theropoda</taxon>
        <taxon>Coelurosauria</taxon>
        <taxon>Aves</taxon>
        <taxon>Neognathae</taxon>
        <taxon>Neoaves</taxon>
        <taxon>Aequornithes</taxon>
        <taxon>Ciconiiformes</taxon>
        <taxon>Ciconiidae</taxon>
        <taxon>Mycteria</taxon>
    </lineage>
</organism>
<dbReference type="InterPro" id="IPR034732">
    <property type="entry name" value="EPHD"/>
</dbReference>
<keyword evidence="8" id="KW-0732">Signal</keyword>
<feature type="domain" description="PHD-type" evidence="10">
    <location>
        <begin position="255"/>
        <end position="363"/>
    </location>
</feature>
<feature type="compositionally biased region" description="Pro residues" evidence="7">
    <location>
        <begin position="463"/>
        <end position="474"/>
    </location>
</feature>
<dbReference type="GO" id="GO:0035097">
    <property type="term" value="C:histone methyltransferase complex"/>
    <property type="evidence" value="ECO:0007669"/>
    <property type="project" value="TreeGrafter"/>
</dbReference>
<evidence type="ECO:0000256" key="4">
    <source>
        <dbReference type="ARBA" id="ARBA00023015"/>
    </source>
</evidence>
<evidence type="ECO:0000313" key="11">
    <source>
        <dbReference type="EMBL" id="KAK4805188.1"/>
    </source>
</evidence>